<dbReference type="SUPFAM" id="SSF48452">
    <property type="entry name" value="TPR-like"/>
    <property type="match status" value="1"/>
</dbReference>
<dbReference type="RefSeq" id="XP_062655435.1">
    <property type="nucleotide sequence ID" value="XM_062801904.1"/>
</dbReference>
<name>A0AAE0HAD6_9PEZI</name>
<evidence type="ECO:0000259" key="2">
    <source>
        <dbReference type="Pfam" id="PF25000"/>
    </source>
</evidence>
<evidence type="ECO:0000313" key="4">
    <source>
        <dbReference type="Proteomes" id="UP001278766"/>
    </source>
</evidence>
<dbReference type="EMBL" id="JAUEPN010000008">
    <property type="protein sequence ID" value="KAK3291921.1"/>
    <property type="molecule type" value="Genomic_DNA"/>
</dbReference>
<dbReference type="Gene3D" id="3.40.50.300">
    <property type="entry name" value="P-loop containing nucleotide triphosphate hydrolases"/>
    <property type="match status" value="1"/>
</dbReference>
<dbReference type="InterPro" id="IPR002182">
    <property type="entry name" value="NB-ARC"/>
</dbReference>
<dbReference type="InterPro" id="IPR027417">
    <property type="entry name" value="P-loop_NTPase"/>
</dbReference>
<accession>A0AAE0HAD6</accession>
<dbReference type="InterPro" id="IPR056681">
    <property type="entry name" value="DUF7779"/>
</dbReference>
<dbReference type="Gene3D" id="1.25.40.10">
    <property type="entry name" value="Tetratricopeptide repeat domain"/>
    <property type="match status" value="2"/>
</dbReference>
<dbReference type="InterPro" id="IPR011990">
    <property type="entry name" value="TPR-like_helical_dom_sf"/>
</dbReference>
<gene>
    <name evidence="3" type="ORF">B0H64DRAFT_366375</name>
</gene>
<dbReference type="Pfam" id="PF25000">
    <property type="entry name" value="DUF7779"/>
    <property type="match status" value="1"/>
</dbReference>
<dbReference type="SUPFAM" id="SSF52540">
    <property type="entry name" value="P-loop containing nucleoside triphosphate hydrolases"/>
    <property type="match status" value="1"/>
</dbReference>
<keyword evidence="3" id="KW-0378">Hydrolase</keyword>
<dbReference type="GO" id="GO:0016787">
    <property type="term" value="F:hydrolase activity"/>
    <property type="evidence" value="ECO:0007669"/>
    <property type="project" value="UniProtKB-KW"/>
</dbReference>
<protein>
    <submittedName>
        <fullName evidence="3">P-loop containing nucleoside triphosphate hydrolase protein</fullName>
    </submittedName>
</protein>
<dbReference type="InterPro" id="IPR019734">
    <property type="entry name" value="TPR_rpt"/>
</dbReference>
<sequence>MASQSLRHHTIPYPQNPDFYGRDDILQAIASAFERQATSISSVALWGAAGIGKTQIALEVAHKHWADGGRAILWIASETSAETTKSFYDAARELQLEGYSKNAPATNRKLVLQWLQNTDIPWLLVLDGVEDQDQLVGSWPTVGRGRILVTYRGQLLAESGPAATLLEVPAFTITQSTELILRILDEDPAMADEVKATNELSAKLGGLPLAVDAIAKQIKTSRQFRSVAEYLPYFEQNESSALKSPRRWTSNFWYLKNLDGLWQSDFDKLDENASRLLGILCFMSPESIPMFLFQDNDRFRWHPSENTAVTDLGIFDAADYLLVCSLVRINTKTGFIAVHRLIQESYFSQMTAESQREAFHGALILLRAHFPRQQGSKHLWVDRDSCDTLHPHVMAFNERYKSMKAPDNFSTEMSQYTELIQDHAWYMVEIQHFRQAEDSLLSLLATTDKNSLPAARIHRSLIGLYERTGRSNKACAAATREFAILRKHLPDRDADMANAHSNIGYTLVSAYKASEAIAHLNTAVAIAKSHPKPVCYQDYNIDRFLRNRGRCKQQLGQLDEALQDFLEAEYYQAKIYGPGDHYDGETKYERAKIAAQQGDLETAAKLGRKAHKLLAAGKPTHASVAAALYHRARIAMLHNNNNKTALKHLQDAVAICRRNEAHGGNPGEAARVQWRMSLVFERMDMAEEAGLLRAEAEEARWELLATGDYAVVGDDGADEEAEWDALVGLLYR</sequence>
<dbReference type="Proteomes" id="UP001278766">
    <property type="component" value="Unassembled WGS sequence"/>
</dbReference>
<dbReference type="Pfam" id="PF00931">
    <property type="entry name" value="NB-ARC"/>
    <property type="match status" value="1"/>
</dbReference>
<dbReference type="GeneID" id="87838852"/>
<feature type="domain" description="DUF7779" evidence="2">
    <location>
        <begin position="265"/>
        <end position="353"/>
    </location>
</feature>
<keyword evidence="4" id="KW-1185">Reference proteome</keyword>
<reference evidence="3" key="2">
    <citation type="submission" date="2023-06" db="EMBL/GenBank/DDBJ databases">
        <authorList>
            <consortium name="Lawrence Berkeley National Laboratory"/>
            <person name="Haridas S."/>
            <person name="Hensen N."/>
            <person name="Bonometti L."/>
            <person name="Westerberg I."/>
            <person name="Brannstrom I.O."/>
            <person name="Guillou S."/>
            <person name="Cros-Aarteil S."/>
            <person name="Calhoun S."/>
            <person name="Kuo A."/>
            <person name="Mondo S."/>
            <person name="Pangilinan J."/>
            <person name="Riley R."/>
            <person name="Labutti K."/>
            <person name="Andreopoulos B."/>
            <person name="Lipzen A."/>
            <person name="Chen C."/>
            <person name="Yanf M."/>
            <person name="Daum C."/>
            <person name="Ng V."/>
            <person name="Clum A."/>
            <person name="Steindorff A."/>
            <person name="Ohm R."/>
            <person name="Martin F."/>
            <person name="Silar P."/>
            <person name="Natvig D."/>
            <person name="Lalanne C."/>
            <person name="Gautier V."/>
            <person name="Ament-Velasquez S.L."/>
            <person name="Kruys A."/>
            <person name="Hutchinson M.I."/>
            <person name="Powell A.J."/>
            <person name="Barry K."/>
            <person name="Miller A.N."/>
            <person name="Grigoriev I.V."/>
            <person name="Debuchy R."/>
            <person name="Gladieux P."/>
            <person name="Thoren M.H."/>
            <person name="Johannesson H."/>
        </authorList>
    </citation>
    <scope>NUCLEOTIDE SEQUENCE</scope>
    <source>
        <strain evidence="3">CBS 168.71</strain>
    </source>
</reference>
<dbReference type="GO" id="GO:0043531">
    <property type="term" value="F:ADP binding"/>
    <property type="evidence" value="ECO:0007669"/>
    <property type="project" value="InterPro"/>
</dbReference>
<proteinExistence type="predicted"/>
<dbReference type="AlphaFoldDB" id="A0AAE0HAD6"/>
<evidence type="ECO:0000313" key="3">
    <source>
        <dbReference type="EMBL" id="KAK3291921.1"/>
    </source>
</evidence>
<dbReference type="SMART" id="SM00028">
    <property type="entry name" value="TPR"/>
    <property type="match status" value="4"/>
</dbReference>
<comment type="caution">
    <text evidence="3">The sequence shown here is derived from an EMBL/GenBank/DDBJ whole genome shotgun (WGS) entry which is preliminary data.</text>
</comment>
<organism evidence="3 4">
    <name type="scientific">Chaetomium fimeti</name>
    <dbReference type="NCBI Taxonomy" id="1854472"/>
    <lineage>
        <taxon>Eukaryota</taxon>
        <taxon>Fungi</taxon>
        <taxon>Dikarya</taxon>
        <taxon>Ascomycota</taxon>
        <taxon>Pezizomycotina</taxon>
        <taxon>Sordariomycetes</taxon>
        <taxon>Sordariomycetidae</taxon>
        <taxon>Sordariales</taxon>
        <taxon>Chaetomiaceae</taxon>
        <taxon>Chaetomium</taxon>
    </lineage>
</organism>
<dbReference type="PANTHER" id="PTHR35205">
    <property type="entry name" value="NB-ARC AND TPR DOMAIN PROTEIN"/>
    <property type="match status" value="1"/>
</dbReference>
<reference evidence="3" key="1">
    <citation type="journal article" date="2023" name="Mol. Phylogenet. Evol.">
        <title>Genome-scale phylogeny and comparative genomics of the fungal order Sordariales.</title>
        <authorList>
            <person name="Hensen N."/>
            <person name="Bonometti L."/>
            <person name="Westerberg I."/>
            <person name="Brannstrom I.O."/>
            <person name="Guillou S."/>
            <person name="Cros-Aarteil S."/>
            <person name="Calhoun S."/>
            <person name="Haridas S."/>
            <person name="Kuo A."/>
            <person name="Mondo S."/>
            <person name="Pangilinan J."/>
            <person name="Riley R."/>
            <person name="LaButti K."/>
            <person name="Andreopoulos B."/>
            <person name="Lipzen A."/>
            <person name="Chen C."/>
            <person name="Yan M."/>
            <person name="Daum C."/>
            <person name="Ng V."/>
            <person name="Clum A."/>
            <person name="Steindorff A."/>
            <person name="Ohm R.A."/>
            <person name="Martin F."/>
            <person name="Silar P."/>
            <person name="Natvig D.O."/>
            <person name="Lalanne C."/>
            <person name="Gautier V."/>
            <person name="Ament-Velasquez S.L."/>
            <person name="Kruys A."/>
            <person name="Hutchinson M.I."/>
            <person name="Powell A.J."/>
            <person name="Barry K."/>
            <person name="Miller A.N."/>
            <person name="Grigoriev I.V."/>
            <person name="Debuchy R."/>
            <person name="Gladieux P."/>
            <person name="Hiltunen Thoren M."/>
            <person name="Johannesson H."/>
        </authorList>
    </citation>
    <scope>NUCLEOTIDE SEQUENCE</scope>
    <source>
        <strain evidence="3">CBS 168.71</strain>
    </source>
</reference>
<dbReference type="PRINTS" id="PR00364">
    <property type="entry name" value="DISEASERSIST"/>
</dbReference>
<evidence type="ECO:0000259" key="1">
    <source>
        <dbReference type="Pfam" id="PF00931"/>
    </source>
</evidence>
<dbReference type="PANTHER" id="PTHR35205:SF1">
    <property type="entry name" value="ZU5 DOMAIN-CONTAINING PROTEIN"/>
    <property type="match status" value="1"/>
</dbReference>
<feature type="domain" description="NB-ARC" evidence="1">
    <location>
        <begin position="37"/>
        <end position="177"/>
    </location>
</feature>